<dbReference type="PANTHER" id="PTHR21398">
    <property type="entry name" value="AGAP007094-PA"/>
    <property type="match status" value="1"/>
</dbReference>
<dbReference type="AlphaFoldDB" id="A0A9N9TG60"/>
<reference evidence="2" key="1">
    <citation type="submission" date="2022-01" db="EMBL/GenBank/DDBJ databases">
        <authorList>
            <person name="King R."/>
        </authorList>
    </citation>
    <scope>NUCLEOTIDE SEQUENCE</scope>
</reference>
<protein>
    <submittedName>
        <fullName evidence="2">Uncharacterized protein</fullName>
    </submittedName>
</protein>
<dbReference type="Pfam" id="PF07841">
    <property type="entry name" value="DM4_12"/>
    <property type="match status" value="1"/>
</dbReference>
<feature type="signal peptide" evidence="1">
    <location>
        <begin position="1"/>
        <end position="21"/>
    </location>
</feature>
<evidence type="ECO:0000313" key="2">
    <source>
        <dbReference type="EMBL" id="CAG9857822.1"/>
    </source>
</evidence>
<keyword evidence="3" id="KW-1185">Reference proteome</keyword>
<dbReference type="Proteomes" id="UP001153712">
    <property type="component" value="Chromosome 15"/>
</dbReference>
<organism evidence="2 3">
    <name type="scientific">Phyllotreta striolata</name>
    <name type="common">Striped flea beetle</name>
    <name type="synonym">Crioceris striolata</name>
    <dbReference type="NCBI Taxonomy" id="444603"/>
    <lineage>
        <taxon>Eukaryota</taxon>
        <taxon>Metazoa</taxon>
        <taxon>Ecdysozoa</taxon>
        <taxon>Arthropoda</taxon>
        <taxon>Hexapoda</taxon>
        <taxon>Insecta</taxon>
        <taxon>Pterygota</taxon>
        <taxon>Neoptera</taxon>
        <taxon>Endopterygota</taxon>
        <taxon>Coleoptera</taxon>
        <taxon>Polyphaga</taxon>
        <taxon>Cucujiformia</taxon>
        <taxon>Chrysomeloidea</taxon>
        <taxon>Chrysomelidae</taxon>
        <taxon>Galerucinae</taxon>
        <taxon>Alticini</taxon>
        <taxon>Phyllotreta</taxon>
    </lineage>
</organism>
<dbReference type="OrthoDB" id="6358587at2759"/>
<sequence length="206" mass="23091">MFYVKFVVLWLTCCGLKYSTGKHERSRRYVIYPRGGAFKIVIGIGTPVKLGTKQSMAIGWNLQMQYNVPTNVSQITNYPPVYTKKKRSDDRSDETTPASDRAMFYRALEEVLENQGMDGRICLLRTICENALYPLNHEANGLYGKVFHIILTPDYGDGEIDEDLDPVYLEAQSAGESGAKCSCLYAGCKLENGLLDIFSILDSPYG</sequence>
<feature type="chain" id="PRO_5040160179" evidence="1">
    <location>
        <begin position="22"/>
        <end position="206"/>
    </location>
</feature>
<proteinExistence type="predicted"/>
<dbReference type="InterPro" id="IPR006631">
    <property type="entry name" value="DM4_12"/>
</dbReference>
<dbReference type="EMBL" id="OU900108">
    <property type="protein sequence ID" value="CAG9857822.1"/>
    <property type="molecule type" value="Genomic_DNA"/>
</dbReference>
<keyword evidence="1" id="KW-0732">Signal</keyword>
<name>A0A9N9TG60_PHYSR</name>
<evidence type="ECO:0000313" key="3">
    <source>
        <dbReference type="Proteomes" id="UP001153712"/>
    </source>
</evidence>
<dbReference type="SMART" id="SM00718">
    <property type="entry name" value="DM4_12"/>
    <property type="match status" value="1"/>
</dbReference>
<accession>A0A9N9TG60</accession>
<gene>
    <name evidence="2" type="ORF">PHYEVI_LOCUS4220</name>
</gene>
<dbReference type="PANTHER" id="PTHR21398:SF11">
    <property type="entry name" value="HDC15381-RELATED"/>
    <property type="match status" value="1"/>
</dbReference>
<evidence type="ECO:0000256" key="1">
    <source>
        <dbReference type="SAM" id="SignalP"/>
    </source>
</evidence>